<dbReference type="AlphaFoldDB" id="A0AAD6W4E4"/>
<dbReference type="GO" id="GO:0003756">
    <property type="term" value="F:protein disulfide isomerase activity"/>
    <property type="evidence" value="ECO:0007669"/>
    <property type="project" value="TreeGrafter"/>
</dbReference>
<sequence>MPVAPSIPRLHSPFLCCHLQEISSSSLSSFKSPRNNHQRSPVSHPCIRAVDLDQNTIVAISVGVVSIAVGIGIPVFYESQIDNAAKRENTQPCFPCSEKCRFCLGTGSVTVELGGDDKEVSPCINCEGVGSLTCTTCQGSGIQPRYLDRREFKDDD</sequence>
<dbReference type="EMBL" id="JAQIZT010000005">
    <property type="protein sequence ID" value="KAJ6998790.1"/>
    <property type="molecule type" value="Genomic_DNA"/>
</dbReference>
<evidence type="ECO:0000256" key="1">
    <source>
        <dbReference type="SAM" id="Phobius"/>
    </source>
</evidence>
<evidence type="ECO:0000313" key="2">
    <source>
        <dbReference type="EMBL" id="KAJ6998790.1"/>
    </source>
</evidence>
<keyword evidence="1" id="KW-0472">Membrane</keyword>
<evidence type="ECO:0000313" key="3">
    <source>
        <dbReference type="Proteomes" id="UP001164929"/>
    </source>
</evidence>
<keyword evidence="3" id="KW-1185">Reference proteome</keyword>
<accession>A0AAD6W4E4</accession>
<name>A0AAD6W4E4_9ROSI</name>
<comment type="caution">
    <text evidence="2">The sequence shown here is derived from an EMBL/GenBank/DDBJ whole genome shotgun (WGS) entry which is preliminary data.</text>
</comment>
<protein>
    <submittedName>
        <fullName evidence="2">Protein SPA</fullName>
    </submittedName>
</protein>
<reference evidence="2" key="1">
    <citation type="journal article" date="2023" name="Mol. Ecol. Resour.">
        <title>Chromosome-level genome assembly of a triploid poplar Populus alba 'Berolinensis'.</title>
        <authorList>
            <person name="Chen S."/>
            <person name="Yu Y."/>
            <person name="Wang X."/>
            <person name="Wang S."/>
            <person name="Zhang T."/>
            <person name="Zhou Y."/>
            <person name="He R."/>
            <person name="Meng N."/>
            <person name="Wang Y."/>
            <person name="Liu W."/>
            <person name="Liu Z."/>
            <person name="Liu J."/>
            <person name="Guo Q."/>
            <person name="Huang H."/>
            <person name="Sederoff R.R."/>
            <person name="Wang G."/>
            <person name="Qu G."/>
            <person name="Chen S."/>
        </authorList>
    </citation>
    <scope>NUCLEOTIDE SEQUENCE</scope>
    <source>
        <strain evidence="2">SC-2020</strain>
    </source>
</reference>
<dbReference type="InterPro" id="IPR035272">
    <property type="entry name" value="DUF5351"/>
</dbReference>
<dbReference type="PANTHER" id="PTHR15852">
    <property type="entry name" value="PLASTID TRANSCRIPTIONALLY ACTIVE PROTEIN"/>
    <property type="match status" value="1"/>
</dbReference>
<proteinExistence type="predicted"/>
<dbReference type="PANTHER" id="PTHR15852:SF27">
    <property type="entry name" value="PROTEIN DISULFIDE-ISOMERASE LQY1, CHLOROPLASTIC"/>
    <property type="match status" value="1"/>
</dbReference>
<keyword evidence="1" id="KW-0812">Transmembrane</keyword>
<keyword evidence="1" id="KW-1133">Transmembrane helix</keyword>
<gene>
    <name evidence="2" type="ORF">NC653_014830</name>
</gene>
<dbReference type="Pfam" id="PF17302">
    <property type="entry name" value="DUF5351"/>
    <property type="match status" value="1"/>
</dbReference>
<dbReference type="Proteomes" id="UP001164929">
    <property type="component" value="Chromosome 5"/>
</dbReference>
<dbReference type="GO" id="GO:0009507">
    <property type="term" value="C:chloroplast"/>
    <property type="evidence" value="ECO:0007669"/>
    <property type="project" value="TreeGrafter"/>
</dbReference>
<dbReference type="GO" id="GO:0010206">
    <property type="term" value="P:photosystem II repair"/>
    <property type="evidence" value="ECO:0007669"/>
    <property type="project" value="TreeGrafter"/>
</dbReference>
<organism evidence="2 3">
    <name type="scientific">Populus alba x Populus x berolinensis</name>
    <dbReference type="NCBI Taxonomy" id="444605"/>
    <lineage>
        <taxon>Eukaryota</taxon>
        <taxon>Viridiplantae</taxon>
        <taxon>Streptophyta</taxon>
        <taxon>Embryophyta</taxon>
        <taxon>Tracheophyta</taxon>
        <taxon>Spermatophyta</taxon>
        <taxon>Magnoliopsida</taxon>
        <taxon>eudicotyledons</taxon>
        <taxon>Gunneridae</taxon>
        <taxon>Pentapetalae</taxon>
        <taxon>rosids</taxon>
        <taxon>fabids</taxon>
        <taxon>Malpighiales</taxon>
        <taxon>Salicaceae</taxon>
        <taxon>Saliceae</taxon>
        <taxon>Populus</taxon>
    </lineage>
</organism>
<feature type="transmembrane region" description="Helical" evidence="1">
    <location>
        <begin position="57"/>
        <end position="77"/>
    </location>
</feature>